<dbReference type="AlphaFoldDB" id="A0A1H3WK29"/>
<dbReference type="Proteomes" id="UP000198658">
    <property type="component" value="Unassembled WGS sequence"/>
</dbReference>
<keyword evidence="3" id="KW-1185">Reference proteome</keyword>
<feature type="transmembrane region" description="Helical" evidence="1">
    <location>
        <begin position="223"/>
        <end position="241"/>
    </location>
</feature>
<proteinExistence type="predicted"/>
<feature type="transmembrane region" description="Helical" evidence="1">
    <location>
        <begin position="152"/>
        <end position="169"/>
    </location>
</feature>
<dbReference type="GO" id="GO:1902604">
    <property type="term" value="P:p-aminobenzoyl-glutamate transmembrane transport"/>
    <property type="evidence" value="ECO:0007669"/>
    <property type="project" value="InterPro"/>
</dbReference>
<feature type="transmembrane region" description="Helical" evidence="1">
    <location>
        <begin position="423"/>
        <end position="441"/>
    </location>
</feature>
<dbReference type="Pfam" id="PF03806">
    <property type="entry name" value="ABG_transport"/>
    <property type="match status" value="1"/>
</dbReference>
<dbReference type="GO" id="GO:0015558">
    <property type="term" value="F:secondary active p-aminobenzoyl-glutamate transmembrane transporter activity"/>
    <property type="evidence" value="ECO:0007669"/>
    <property type="project" value="InterPro"/>
</dbReference>
<feature type="transmembrane region" description="Helical" evidence="1">
    <location>
        <begin position="39"/>
        <end position="56"/>
    </location>
</feature>
<dbReference type="EMBL" id="FNQO01000001">
    <property type="protein sequence ID" value="SDZ87497.1"/>
    <property type="molecule type" value="Genomic_DNA"/>
</dbReference>
<keyword evidence="1" id="KW-0812">Transmembrane</keyword>
<feature type="transmembrane region" description="Helical" evidence="1">
    <location>
        <begin position="484"/>
        <end position="509"/>
    </location>
</feature>
<dbReference type="InterPro" id="IPR004697">
    <property type="entry name" value="AbgT"/>
</dbReference>
<dbReference type="PANTHER" id="PTHR30282">
    <property type="entry name" value="P-AMINOBENZOYL GLUTAMATE TRANSPORTER"/>
    <property type="match status" value="1"/>
</dbReference>
<dbReference type="RefSeq" id="WP_091385598.1">
    <property type="nucleotide sequence ID" value="NZ_FNQO01000001.1"/>
</dbReference>
<protein>
    <submittedName>
        <fullName evidence="2">Aminobenzoyl-glutamate transport protein</fullName>
    </submittedName>
</protein>
<organism evidence="2 3">
    <name type="scientific">Microbulbifer marinus</name>
    <dbReference type="NCBI Taxonomy" id="658218"/>
    <lineage>
        <taxon>Bacteria</taxon>
        <taxon>Pseudomonadati</taxon>
        <taxon>Pseudomonadota</taxon>
        <taxon>Gammaproteobacteria</taxon>
        <taxon>Cellvibrionales</taxon>
        <taxon>Microbulbiferaceae</taxon>
        <taxon>Microbulbifer</taxon>
    </lineage>
</organism>
<feature type="transmembrane region" description="Helical" evidence="1">
    <location>
        <begin position="453"/>
        <end position="472"/>
    </location>
</feature>
<dbReference type="OrthoDB" id="3314392at2"/>
<dbReference type="STRING" id="658218.SAMN05216562_0927"/>
<keyword evidence="1" id="KW-0472">Membrane</keyword>
<sequence>MENIQASPGSGNDGVAKSGWINRALNFIEVVGNRLPDPAVLFLLLMVVIWVLSWLLSGVSFDTLHPATGEAIQVNNLLSGSEMARFLSGMVTTFTGFAPLGVVLVAMLGVGVAEHSGFINAVLKKLLAVTPQMLLTPMLILVAIVSHTAVDAGYVLVIPLGGVIFYAAGRHPLAGIAAAFAGVSGGFSANFVPSAIDPLLQGFTQSAAQIVDPAVQLNPLNNWFFTSASCLVITLLGWWLTDKVIEPRLKNVAIDGDKEDMPAIHELGGRERKALYLSVAVMVAGIVGLVAWMLPETSALRDAEGQLASFTAPAMKSIVPLIFLMFIIPGVVFGYAAGTFNKSKDVIDAMSKTMGSMAYYIVMAFFCALFISEFARSGLGTLLSVEGGNLLAAMDLPGPVTLMGIILLVGFVNLFVGSASAKWALLAPIFVPMLMQIGFSPDLTQAAYRVGDSSTNIITPLMPYFPLVVVYCQRYVKGTGIGTLVSMMLPYSLVFLLCWSVFLVIYWSLGIPLGLQASYTYP</sequence>
<feature type="transmembrane region" description="Helical" evidence="1">
    <location>
        <begin position="357"/>
        <end position="376"/>
    </location>
</feature>
<gene>
    <name evidence="2" type="ORF">SAMN05216562_0927</name>
</gene>
<feature type="transmembrane region" description="Helical" evidence="1">
    <location>
        <begin position="125"/>
        <end position="146"/>
    </location>
</feature>
<evidence type="ECO:0000313" key="3">
    <source>
        <dbReference type="Proteomes" id="UP000198658"/>
    </source>
</evidence>
<feature type="transmembrane region" description="Helical" evidence="1">
    <location>
        <begin position="396"/>
        <end position="416"/>
    </location>
</feature>
<feature type="transmembrane region" description="Helical" evidence="1">
    <location>
        <begin position="274"/>
        <end position="294"/>
    </location>
</feature>
<feature type="transmembrane region" description="Helical" evidence="1">
    <location>
        <begin position="86"/>
        <end position="113"/>
    </location>
</feature>
<keyword evidence="1" id="KW-1133">Transmembrane helix</keyword>
<accession>A0A1H3WK29</accession>
<dbReference type="PANTHER" id="PTHR30282:SF1">
    <property type="entry name" value="ABGT FAMILY TRANSPORTER"/>
    <property type="match status" value="1"/>
</dbReference>
<reference evidence="3" key="1">
    <citation type="submission" date="2016-10" db="EMBL/GenBank/DDBJ databases">
        <authorList>
            <person name="Varghese N."/>
            <person name="Submissions S."/>
        </authorList>
    </citation>
    <scope>NUCLEOTIDE SEQUENCE [LARGE SCALE GENOMIC DNA]</scope>
    <source>
        <strain evidence="3">CGMCC 1.10657</strain>
    </source>
</reference>
<name>A0A1H3WK29_9GAMM</name>
<feature type="transmembrane region" description="Helical" evidence="1">
    <location>
        <begin position="314"/>
        <end position="336"/>
    </location>
</feature>
<evidence type="ECO:0000313" key="2">
    <source>
        <dbReference type="EMBL" id="SDZ87497.1"/>
    </source>
</evidence>
<feature type="transmembrane region" description="Helical" evidence="1">
    <location>
        <begin position="176"/>
        <end position="196"/>
    </location>
</feature>
<evidence type="ECO:0000256" key="1">
    <source>
        <dbReference type="SAM" id="Phobius"/>
    </source>
</evidence>